<name>A0A173MBD8_9BACT</name>
<dbReference type="AlphaFoldDB" id="A0A173MBD8"/>
<organism evidence="2 3">
    <name type="scientific">Filimonas lacunae</name>
    <dbReference type="NCBI Taxonomy" id="477680"/>
    <lineage>
        <taxon>Bacteria</taxon>
        <taxon>Pseudomonadati</taxon>
        <taxon>Bacteroidota</taxon>
        <taxon>Chitinophagia</taxon>
        <taxon>Chitinophagales</taxon>
        <taxon>Chitinophagaceae</taxon>
        <taxon>Filimonas</taxon>
    </lineage>
</organism>
<feature type="region of interest" description="Disordered" evidence="1">
    <location>
        <begin position="1"/>
        <end position="21"/>
    </location>
</feature>
<feature type="region of interest" description="Disordered" evidence="1">
    <location>
        <begin position="36"/>
        <end position="68"/>
    </location>
</feature>
<evidence type="ECO:0000313" key="3">
    <source>
        <dbReference type="Proteomes" id="UP000186917"/>
    </source>
</evidence>
<dbReference type="EMBL" id="FTOR01000018">
    <property type="protein sequence ID" value="SIT34630.1"/>
    <property type="molecule type" value="Genomic_DNA"/>
</dbReference>
<sequence length="68" mass="7781">MSQKKNNKKDKPKDKKNRIVDVEKLKADGIIKGEPKDDIERIDGDHIHGGRMDDETTVDTHWPTTQGK</sequence>
<feature type="compositionally biased region" description="Basic and acidic residues" evidence="1">
    <location>
        <begin position="9"/>
        <end position="21"/>
    </location>
</feature>
<evidence type="ECO:0000313" key="2">
    <source>
        <dbReference type="EMBL" id="SIT34630.1"/>
    </source>
</evidence>
<dbReference type="STRING" id="477680.SAMN05421788_1188"/>
<proteinExistence type="predicted"/>
<dbReference type="RefSeq" id="WP_076382837.1">
    <property type="nucleotide sequence ID" value="NZ_AP017422.1"/>
</dbReference>
<feature type="compositionally biased region" description="Basic and acidic residues" evidence="1">
    <location>
        <begin position="36"/>
        <end position="54"/>
    </location>
</feature>
<evidence type="ECO:0000256" key="1">
    <source>
        <dbReference type="SAM" id="MobiDB-lite"/>
    </source>
</evidence>
<dbReference type="Proteomes" id="UP000186917">
    <property type="component" value="Unassembled WGS sequence"/>
</dbReference>
<protein>
    <submittedName>
        <fullName evidence="2">Uncharacterized protein</fullName>
    </submittedName>
</protein>
<reference evidence="3" key="1">
    <citation type="submission" date="2017-01" db="EMBL/GenBank/DDBJ databases">
        <authorList>
            <person name="Varghese N."/>
            <person name="Submissions S."/>
        </authorList>
    </citation>
    <scope>NUCLEOTIDE SEQUENCE [LARGE SCALE GENOMIC DNA]</scope>
    <source>
        <strain evidence="3">DSM 21054</strain>
    </source>
</reference>
<accession>A0A173MBD8</accession>
<gene>
    <name evidence="2" type="ORF">SAMN05421788_1188</name>
</gene>
<keyword evidence="3" id="KW-1185">Reference proteome</keyword>
<dbReference type="KEGG" id="fln:FLA_0874"/>